<dbReference type="InterPro" id="IPR022156">
    <property type="entry name" value="Uncharacterised_YfbK_N"/>
</dbReference>
<feature type="region of interest" description="Disordered" evidence="1">
    <location>
        <begin position="587"/>
        <end position="616"/>
    </location>
</feature>
<dbReference type="InterPro" id="IPR036465">
    <property type="entry name" value="vWFA_dom_sf"/>
</dbReference>
<dbReference type="InterPro" id="IPR002035">
    <property type="entry name" value="VWF_A"/>
</dbReference>
<dbReference type="PANTHER" id="PTHR10579:SF43">
    <property type="entry name" value="ZINC FINGER (C3HC4-TYPE RING FINGER) FAMILY PROTEIN"/>
    <property type="match status" value="1"/>
</dbReference>
<evidence type="ECO:0000313" key="4">
    <source>
        <dbReference type="Proteomes" id="UP001203212"/>
    </source>
</evidence>
<evidence type="ECO:0000259" key="2">
    <source>
        <dbReference type="PROSITE" id="PS50234"/>
    </source>
</evidence>
<dbReference type="Pfam" id="PF13519">
    <property type="entry name" value="VWA_2"/>
    <property type="match status" value="1"/>
</dbReference>
<evidence type="ECO:0000256" key="1">
    <source>
        <dbReference type="SAM" id="MobiDB-lite"/>
    </source>
</evidence>
<dbReference type="Gene3D" id="3.40.50.410">
    <property type="entry name" value="von Willebrand factor, type A domain"/>
    <property type="match status" value="1"/>
</dbReference>
<sequence>MDDFHALTQAVMVNVNRRLGLVFIALVVAACNHHTSTEDADNTRLSASETVESLPPADFQVDAAALLAQPLSKHGLTHAMITTYARAQSPGRFIPYVQNGNMVTAETPVSTFSIDVDTASYVTLRQQINLGLLPQKNSLRVEELVNYFDYDYPLPNINDAPFSIHTELAPSPYNQDTKLLRIGVQGYKLMPEQIKARNLVFLIDVSGSMSSADKLPLLKQALMLLSSGLNAQDKVSIVVYADGLRQVLDGVNGNALQQIKQGLNSLEAGGGTDGGKGLALAYELAQKHFIEHGVNQVLLATDGDFNLGMSNQTELVDYVVQQRLSGVGLTTLGFGLGAATAQFNDGLLEQLAAKANGQYAYIDTLNEARKVLHDQLSQTLDIIAADVKIQIEFNPAIVSEYRLIGYESRQLHRQDFHNDKVDAAEIGAGQSVTALYELRYNQSTQLMNSPSGDKSSGVGKQPGALSHRQQFDGDEVALLSLRYKPFHGGQLAASKSLLISQMILANTEYKNLQQTSDDFRFAAAVAGFGQLVNHNHYVHDIDYDKLISLAAGAMANDPFGYRHEFLQLMRTTQLLVAQGAVPSGGFYDDVDEPQYPRNATTEAYPMPKPLTPGERQ</sequence>
<dbReference type="SUPFAM" id="SSF53300">
    <property type="entry name" value="vWA-like"/>
    <property type="match status" value="1"/>
</dbReference>
<dbReference type="Proteomes" id="UP001203212">
    <property type="component" value="Unassembled WGS sequence"/>
</dbReference>
<protein>
    <submittedName>
        <fullName evidence="3">von Willebrand factor type A domain-containing protein</fullName>
    </submittedName>
</protein>
<dbReference type="InterPro" id="IPR051266">
    <property type="entry name" value="CLCR"/>
</dbReference>
<feature type="region of interest" description="Disordered" evidence="1">
    <location>
        <begin position="446"/>
        <end position="466"/>
    </location>
</feature>
<proteinExistence type="predicted"/>
<dbReference type="EMBL" id="JAKILK010000003">
    <property type="protein sequence ID" value="MCL1117318.1"/>
    <property type="molecule type" value="Genomic_DNA"/>
</dbReference>
<evidence type="ECO:0000313" key="3">
    <source>
        <dbReference type="EMBL" id="MCL1117318.1"/>
    </source>
</evidence>
<reference evidence="3 4" key="1">
    <citation type="submission" date="2022-01" db="EMBL/GenBank/DDBJ databases">
        <title>Whole genome-based taxonomy of the Shewanellaceae.</title>
        <authorList>
            <person name="Martin-Rodriguez A.J."/>
        </authorList>
    </citation>
    <scope>NUCLEOTIDE SEQUENCE [LARGE SCALE GENOMIC DNA]</scope>
    <source>
        <strain evidence="3 4">JCM 17801</strain>
    </source>
</reference>
<accession>A0ABT0L0T3</accession>
<dbReference type="InterPro" id="IPR021908">
    <property type="entry name" value="YfbK_C"/>
</dbReference>
<dbReference type="Pfam" id="PF12450">
    <property type="entry name" value="vWF_A"/>
    <property type="match status" value="1"/>
</dbReference>
<dbReference type="Pfam" id="PF12034">
    <property type="entry name" value="YfbK_C"/>
    <property type="match status" value="1"/>
</dbReference>
<gene>
    <name evidence="3" type="ORF">L2689_08700</name>
</gene>
<dbReference type="PANTHER" id="PTHR10579">
    <property type="entry name" value="CALCIUM-ACTIVATED CHLORIDE CHANNEL REGULATOR"/>
    <property type="match status" value="1"/>
</dbReference>
<organism evidence="3 4">
    <name type="scientific">Shewanella aestuarii</name>
    <dbReference type="NCBI Taxonomy" id="1028752"/>
    <lineage>
        <taxon>Bacteria</taxon>
        <taxon>Pseudomonadati</taxon>
        <taxon>Pseudomonadota</taxon>
        <taxon>Gammaproteobacteria</taxon>
        <taxon>Alteromonadales</taxon>
        <taxon>Shewanellaceae</taxon>
        <taxon>Shewanella</taxon>
    </lineage>
</organism>
<name>A0ABT0L0T3_9GAMM</name>
<keyword evidence="4" id="KW-1185">Reference proteome</keyword>
<comment type="caution">
    <text evidence="3">The sequence shown here is derived from an EMBL/GenBank/DDBJ whole genome shotgun (WGS) entry which is preliminary data.</text>
</comment>
<feature type="domain" description="VWFA" evidence="2">
    <location>
        <begin position="198"/>
        <end position="380"/>
    </location>
</feature>
<dbReference type="PROSITE" id="PS50234">
    <property type="entry name" value="VWFA"/>
    <property type="match status" value="1"/>
</dbReference>
<dbReference type="SMART" id="SM00327">
    <property type="entry name" value="VWA"/>
    <property type="match status" value="1"/>
</dbReference>
<dbReference type="RefSeq" id="WP_188840647.1">
    <property type="nucleotide sequence ID" value="NZ_BMOT01000003.1"/>
</dbReference>